<reference evidence="3" key="1">
    <citation type="journal article" date="2019" name="Int. J. Syst. Evol. Microbiol.">
        <title>The Global Catalogue of Microorganisms (GCM) 10K type strain sequencing project: providing services to taxonomists for standard genome sequencing and annotation.</title>
        <authorList>
            <consortium name="The Broad Institute Genomics Platform"/>
            <consortium name="The Broad Institute Genome Sequencing Center for Infectious Disease"/>
            <person name="Wu L."/>
            <person name="Ma J."/>
        </authorList>
    </citation>
    <scope>NUCLEOTIDE SEQUENCE [LARGE SCALE GENOMIC DNA]</scope>
    <source>
        <strain evidence="3">KCTC 52924</strain>
    </source>
</reference>
<protein>
    <submittedName>
        <fullName evidence="2">Abortive infection family protein</fullName>
    </submittedName>
</protein>
<dbReference type="Pfam" id="PF14355">
    <property type="entry name" value="Abi_C"/>
    <property type="match status" value="1"/>
</dbReference>
<dbReference type="RefSeq" id="WP_251807284.1">
    <property type="nucleotide sequence ID" value="NZ_CP166679.1"/>
</dbReference>
<accession>A0ABW5VAT0</accession>
<dbReference type="EMBL" id="JBHUOK010000003">
    <property type="protein sequence ID" value="MFD2788416.1"/>
    <property type="molecule type" value="Genomic_DNA"/>
</dbReference>
<dbReference type="Proteomes" id="UP001597532">
    <property type="component" value="Unassembled WGS sequence"/>
</dbReference>
<gene>
    <name evidence="2" type="ORF">ACFS1K_01430</name>
</gene>
<name>A0ABW5VAT0_9FLAO</name>
<evidence type="ECO:0000313" key="2">
    <source>
        <dbReference type="EMBL" id="MFD2788416.1"/>
    </source>
</evidence>
<dbReference type="InterPro" id="IPR026001">
    <property type="entry name" value="Abi-like_C"/>
</dbReference>
<keyword evidence="3" id="KW-1185">Reference proteome</keyword>
<organism evidence="2 3">
    <name type="scientific">Arenibacter antarcticus</name>
    <dbReference type="NCBI Taxonomy" id="2040469"/>
    <lineage>
        <taxon>Bacteria</taxon>
        <taxon>Pseudomonadati</taxon>
        <taxon>Bacteroidota</taxon>
        <taxon>Flavobacteriia</taxon>
        <taxon>Flavobacteriales</taxon>
        <taxon>Flavobacteriaceae</taxon>
        <taxon>Arenibacter</taxon>
    </lineage>
</organism>
<comment type="caution">
    <text evidence="2">The sequence shown here is derived from an EMBL/GenBank/DDBJ whole genome shotgun (WGS) entry which is preliminary data.</text>
</comment>
<evidence type="ECO:0000259" key="1">
    <source>
        <dbReference type="Pfam" id="PF14355"/>
    </source>
</evidence>
<evidence type="ECO:0000313" key="3">
    <source>
        <dbReference type="Proteomes" id="UP001597532"/>
    </source>
</evidence>
<proteinExistence type="predicted"/>
<sequence length="277" mass="33030">MAELSFQDKRYLERMFEMEGGYVLDFSNRTFHNFIYDSIKFNIEEEKYYANGESKARRLRVFWDTESNYNVGLLIEKLLEYWLIQVNMGERKIDDHLERFHKECEKISERLKSDTIVSEIEVIKEVEDDRDFSLLAKSIRESINKNEPEVALDRLHTYVMKFIRQLCENHQIEVNKDESLNSIFGKYVKFIVANDKIESVMTERILKYSIHVIEAFNDIRNNRSFAHDNAILNYPESVLIFNNVTNSIKFIESIEKTIEIENTKEETESADWEDLPF</sequence>
<feature type="domain" description="Abortive infection protein-like C-terminal" evidence="1">
    <location>
        <begin position="183"/>
        <end position="251"/>
    </location>
</feature>